<feature type="compositionally biased region" description="Polar residues" evidence="2">
    <location>
        <begin position="138"/>
        <end position="152"/>
    </location>
</feature>
<feature type="compositionally biased region" description="Basic and acidic residues" evidence="2">
    <location>
        <begin position="120"/>
        <end position="134"/>
    </location>
</feature>
<proteinExistence type="predicted"/>
<name>A0A8H2P3J9_PSEFL</name>
<gene>
    <name evidence="3" type="ORF">PS900_03927</name>
</gene>
<evidence type="ECO:0000256" key="1">
    <source>
        <dbReference type="SAM" id="Coils"/>
    </source>
</evidence>
<organism evidence="3 4">
    <name type="scientific">Pseudomonas fluorescens</name>
    <dbReference type="NCBI Taxonomy" id="294"/>
    <lineage>
        <taxon>Bacteria</taxon>
        <taxon>Pseudomonadati</taxon>
        <taxon>Pseudomonadota</taxon>
        <taxon>Gammaproteobacteria</taxon>
        <taxon>Pseudomonadales</taxon>
        <taxon>Pseudomonadaceae</taxon>
        <taxon>Pseudomonas</taxon>
    </lineage>
</organism>
<reference evidence="3 4" key="1">
    <citation type="submission" date="2019-09" db="EMBL/GenBank/DDBJ databases">
        <authorList>
            <person name="Chandra G."/>
            <person name="Truman W A."/>
        </authorList>
    </citation>
    <scope>NUCLEOTIDE SEQUENCE [LARGE SCALE GENOMIC DNA]</scope>
    <source>
        <strain evidence="3">PS900</strain>
    </source>
</reference>
<dbReference type="Proteomes" id="UP000325723">
    <property type="component" value="Unassembled WGS sequence"/>
</dbReference>
<sequence length="167" mass="18922">MAKHLTSKDIDILVSLIDTWEGKLGWEALCDAAAPLVGVRPTRQTLNSHAQIKAAFGHKKKQQKTGFVSTKRPPSLSIAEQRIKRLENENDRLKAENASLLERFLKWQYNAYKHGVSKEKLDAELPAIDRDSSERSWPWQTDSRSLNKTLPPSSAGLHRSRQKTVQP</sequence>
<comment type="caution">
    <text evidence="3">The sequence shown here is derived from an EMBL/GenBank/DDBJ whole genome shotgun (WGS) entry which is preliminary data.</text>
</comment>
<feature type="region of interest" description="Disordered" evidence="2">
    <location>
        <begin position="120"/>
        <end position="167"/>
    </location>
</feature>
<evidence type="ECO:0000313" key="4">
    <source>
        <dbReference type="Proteomes" id="UP000325723"/>
    </source>
</evidence>
<feature type="coiled-coil region" evidence="1">
    <location>
        <begin position="76"/>
        <end position="103"/>
    </location>
</feature>
<dbReference type="EMBL" id="CABVIE010000012">
    <property type="protein sequence ID" value="VVP22453.1"/>
    <property type="molecule type" value="Genomic_DNA"/>
</dbReference>
<accession>A0A8H2P3J9</accession>
<evidence type="ECO:0000313" key="3">
    <source>
        <dbReference type="EMBL" id="VVP22453.1"/>
    </source>
</evidence>
<protein>
    <submittedName>
        <fullName evidence="3">Uncharacterized protein</fullName>
    </submittedName>
</protein>
<feature type="compositionally biased region" description="Basic residues" evidence="2">
    <location>
        <begin position="158"/>
        <end position="167"/>
    </location>
</feature>
<dbReference type="AlphaFoldDB" id="A0A8H2P3J9"/>
<evidence type="ECO:0000256" key="2">
    <source>
        <dbReference type="SAM" id="MobiDB-lite"/>
    </source>
</evidence>
<keyword evidence="1" id="KW-0175">Coiled coil</keyword>